<feature type="signal peptide" evidence="1">
    <location>
        <begin position="1"/>
        <end position="23"/>
    </location>
</feature>
<dbReference type="EMBL" id="JBIGIC010000014">
    <property type="protein sequence ID" value="MFG6489633.1"/>
    <property type="molecule type" value="Genomic_DNA"/>
</dbReference>
<dbReference type="CDD" id="cd06989">
    <property type="entry name" value="cupin_DRT102"/>
    <property type="match status" value="1"/>
</dbReference>
<reference evidence="2 3" key="1">
    <citation type="submission" date="2024-08" db="EMBL/GenBank/DDBJ databases">
        <authorList>
            <person name="Lu H."/>
        </authorList>
    </citation>
    <scope>NUCLEOTIDE SEQUENCE [LARGE SCALE GENOMIC DNA]</scope>
    <source>
        <strain evidence="2 3">BYS78W</strain>
    </source>
</reference>
<dbReference type="Gene3D" id="2.60.120.10">
    <property type="entry name" value="Jelly Rolls"/>
    <property type="match status" value="1"/>
</dbReference>
<keyword evidence="1" id="KW-0732">Signal</keyword>
<proteinExistence type="predicted"/>
<evidence type="ECO:0000313" key="2">
    <source>
        <dbReference type="EMBL" id="MFG6489633.1"/>
    </source>
</evidence>
<name>A0ABW7HIY6_9BURK</name>
<dbReference type="RefSeq" id="WP_394416028.1">
    <property type="nucleotide sequence ID" value="NZ_JBIGIC010000014.1"/>
</dbReference>
<gene>
    <name evidence="2" type="ORF">ACG04R_23355</name>
</gene>
<feature type="chain" id="PRO_5047070789" evidence="1">
    <location>
        <begin position="24"/>
        <end position="164"/>
    </location>
</feature>
<dbReference type="InterPro" id="IPR011051">
    <property type="entry name" value="RmlC_Cupin_sf"/>
</dbReference>
<evidence type="ECO:0000256" key="1">
    <source>
        <dbReference type="SAM" id="SignalP"/>
    </source>
</evidence>
<keyword evidence="3" id="KW-1185">Reference proteome</keyword>
<comment type="caution">
    <text evidence="2">The sequence shown here is derived from an EMBL/GenBank/DDBJ whole genome shotgun (WGS) entry which is preliminary data.</text>
</comment>
<organism evidence="2 3">
    <name type="scientific">Pelomonas candidula</name>
    <dbReference type="NCBI Taxonomy" id="3299025"/>
    <lineage>
        <taxon>Bacteria</taxon>
        <taxon>Pseudomonadati</taxon>
        <taxon>Pseudomonadota</taxon>
        <taxon>Betaproteobacteria</taxon>
        <taxon>Burkholderiales</taxon>
        <taxon>Sphaerotilaceae</taxon>
        <taxon>Roseateles</taxon>
    </lineage>
</organism>
<sequence>MTTSTRPVSVPSLLLAALSWAMAGATAAAPARLTPAEIPWPAAPAGQQAGSSMQSGVESLIVYGDAGKAALYSIMFRVQPHAAIPAHSHPDDRSCFVVSGVWLFGYGDKYDAALLKALPPGSHYTEPAHVNHFAGTQNQTTVVECTSMGPAGTTFVDLGNDPRR</sequence>
<protein>
    <submittedName>
        <fullName evidence="2">Cupin domain-containing protein</fullName>
    </submittedName>
</protein>
<dbReference type="SUPFAM" id="SSF51182">
    <property type="entry name" value="RmlC-like cupins"/>
    <property type="match status" value="1"/>
</dbReference>
<accession>A0ABW7HIY6</accession>
<dbReference type="InterPro" id="IPR014710">
    <property type="entry name" value="RmlC-like_jellyroll"/>
</dbReference>
<evidence type="ECO:0000313" key="3">
    <source>
        <dbReference type="Proteomes" id="UP001606134"/>
    </source>
</evidence>
<dbReference type="Proteomes" id="UP001606134">
    <property type="component" value="Unassembled WGS sequence"/>
</dbReference>